<accession>A0A4Q7N648</accession>
<comment type="caution">
    <text evidence="1">The sequence shown here is derived from an EMBL/GenBank/DDBJ whole genome shotgun (WGS) entry which is preliminary data.</text>
</comment>
<evidence type="ECO:0000313" key="1">
    <source>
        <dbReference type="EMBL" id="RZS76490.1"/>
    </source>
</evidence>
<proteinExistence type="predicted"/>
<organism evidence="1 2">
    <name type="scientific">Pseudobacter ginsenosidimutans</name>
    <dbReference type="NCBI Taxonomy" id="661488"/>
    <lineage>
        <taxon>Bacteria</taxon>
        <taxon>Pseudomonadati</taxon>
        <taxon>Bacteroidota</taxon>
        <taxon>Chitinophagia</taxon>
        <taxon>Chitinophagales</taxon>
        <taxon>Chitinophagaceae</taxon>
        <taxon>Pseudobacter</taxon>
    </lineage>
</organism>
<evidence type="ECO:0000313" key="2">
    <source>
        <dbReference type="Proteomes" id="UP000293874"/>
    </source>
</evidence>
<dbReference type="AlphaFoldDB" id="A0A4Q7N648"/>
<gene>
    <name evidence="1" type="ORF">EV199_2375</name>
</gene>
<reference evidence="1 2" key="1">
    <citation type="submission" date="2019-02" db="EMBL/GenBank/DDBJ databases">
        <title>Genomic Encyclopedia of Type Strains, Phase IV (KMG-IV): sequencing the most valuable type-strain genomes for metagenomic binning, comparative biology and taxonomic classification.</title>
        <authorList>
            <person name="Goeker M."/>
        </authorList>
    </citation>
    <scope>NUCLEOTIDE SEQUENCE [LARGE SCALE GENOMIC DNA]</scope>
    <source>
        <strain evidence="1 2">DSM 18116</strain>
    </source>
</reference>
<dbReference type="Proteomes" id="UP000293874">
    <property type="component" value="Unassembled WGS sequence"/>
</dbReference>
<protein>
    <recommendedName>
        <fullName evidence="3">Cro/C1-type helix-turn-helix DNA-binding protein</fullName>
    </recommendedName>
</protein>
<sequence>MIDKGEITLFKEIFDYYDITPIINHLRTNHATLTGYINNVTRIRVGKIISIAEYFDVDEKKMINLVYNQLLADRKTKKARNK</sequence>
<evidence type="ECO:0008006" key="3">
    <source>
        <dbReference type="Google" id="ProtNLM"/>
    </source>
</evidence>
<dbReference type="EMBL" id="SGXA01000001">
    <property type="protein sequence ID" value="RZS76490.1"/>
    <property type="molecule type" value="Genomic_DNA"/>
</dbReference>
<keyword evidence="2" id="KW-1185">Reference proteome</keyword>
<name>A0A4Q7N648_9BACT</name>